<organism evidence="1 2">
    <name type="scientific">Clostridium oryzae</name>
    <dbReference type="NCBI Taxonomy" id="1450648"/>
    <lineage>
        <taxon>Bacteria</taxon>
        <taxon>Bacillati</taxon>
        <taxon>Bacillota</taxon>
        <taxon>Clostridia</taxon>
        <taxon>Eubacteriales</taxon>
        <taxon>Clostridiaceae</taxon>
        <taxon>Clostridium</taxon>
    </lineage>
</organism>
<proteinExistence type="predicted"/>
<dbReference type="GO" id="GO:0006508">
    <property type="term" value="P:proteolysis"/>
    <property type="evidence" value="ECO:0007669"/>
    <property type="project" value="InterPro"/>
</dbReference>
<dbReference type="InterPro" id="IPR005081">
    <property type="entry name" value="SpoIIGA"/>
</dbReference>
<name>A0A1V4IGH7_9CLOT</name>
<dbReference type="EMBL" id="MZGV01000050">
    <property type="protein sequence ID" value="OPJ59092.1"/>
    <property type="molecule type" value="Genomic_DNA"/>
</dbReference>
<dbReference type="EC" id="3.4.23.-" evidence="1"/>
<protein>
    <submittedName>
        <fullName evidence="1">Sporulation sigma-E factor-processing peptidase</fullName>
        <ecNumber evidence="1">3.4.23.-</ecNumber>
    </submittedName>
</protein>
<evidence type="ECO:0000313" key="2">
    <source>
        <dbReference type="Proteomes" id="UP000190080"/>
    </source>
</evidence>
<sequence>MIIYIFVSRIVSLLMDKQKEKSYIYDVQVVSKNRTKEFKALLDTGNELKEPVTDLPVMIVAENIFSEDDYDVSKTFDIPYCSVGNSKSILKAFKPESIKIRIGNKYCCKLALIAIYNNRFTEEGEYQALLSRYMI</sequence>
<accession>A0A1V4IGH7</accession>
<evidence type="ECO:0000313" key="1">
    <source>
        <dbReference type="EMBL" id="OPJ59092.1"/>
    </source>
</evidence>
<gene>
    <name evidence="1" type="primary">spoIIGA</name>
    <name evidence="1" type="ORF">CLORY_34210</name>
</gene>
<reference evidence="1 2" key="1">
    <citation type="submission" date="2017-03" db="EMBL/GenBank/DDBJ databases">
        <title>Genome sequence of Clostridium oryzae DSM 28571.</title>
        <authorList>
            <person name="Poehlein A."/>
            <person name="Daniel R."/>
        </authorList>
    </citation>
    <scope>NUCLEOTIDE SEQUENCE [LARGE SCALE GENOMIC DNA]</scope>
    <source>
        <strain evidence="1 2">DSM 28571</strain>
    </source>
</reference>
<dbReference type="Pfam" id="PF03419">
    <property type="entry name" value="Peptidase_U4"/>
    <property type="match status" value="1"/>
</dbReference>
<keyword evidence="1" id="KW-0378">Hydrolase</keyword>
<dbReference type="GO" id="GO:0030436">
    <property type="term" value="P:asexual sporulation"/>
    <property type="evidence" value="ECO:0007669"/>
    <property type="project" value="InterPro"/>
</dbReference>
<dbReference type="Proteomes" id="UP000190080">
    <property type="component" value="Unassembled WGS sequence"/>
</dbReference>
<dbReference type="STRING" id="1450648.CLORY_34210"/>
<comment type="caution">
    <text evidence="1">The sequence shown here is derived from an EMBL/GenBank/DDBJ whole genome shotgun (WGS) entry which is preliminary data.</text>
</comment>
<keyword evidence="2" id="KW-1185">Reference proteome</keyword>
<dbReference type="AlphaFoldDB" id="A0A1V4IGH7"/>
<dbReference type="GO" id="GO:0004190">
    <property type="term" value="F:aspartic-type endopeptidase activity"/>
    <property type="evidence" value="ECO:0007669"/>
    <property type="project" value="InterPro"/>
</dbReference>